<evidence type="ECO:0000313" key="5">
    <source>
        <dbReference type="Proteomes" id="UP001165427"/>
    </source>
</evidence>
<dbReference type="SUPFAM" id="SSF46689">
    <property type="entry name" value="Homeodomain-like"/>
    <property type="match status" value="1"/>
</dbReference>
<reference evidence="4" key="1">
    <citation type="submission" date="2022-04" db="EMBL/GenBank/DDBJ databases">
        <title>Desulfatitalea alkaliphila sp. nov., a novel anaerobic sulfate-reducing bacterium isolated from terrestrial mud volcano, Taman Peninsula, Russia.</title>
        <authorList>
            <person name="Khomyakova M.A."/>
            <person name="Merkel A.Y."/>
            <person name="Slobodkin A.I."/>
        </authorList>
    </citation>
    <scope>NUCLEOTIDE SEQUENCE</scope>
    <source>
        <strain evidence="4">M08but</strain>
    </source>
</reference>
<dbReference type="Proteomes" id="UP001165427">
    <property type="component" value="Unassembled WGS sequence"/>
</dbReference>
<evidence type="ECO:0000256" key="1">
    <source>
        <dbReference type="ARBA" id="ARBA00023125"/>
    </source>
</evidence>
<dbReference type="PRINTS" id="PR00455">
    <property type="entry name" value="HTHTETR"/>
</dbReference>
<proteinExistence type="predicted"/>
<dbReference type="InterPro" id="IPR036271">
    <property type="entry name" value="Tet_transcr_reg_TetR-rel_C_sf"/>
</dbReference>
<evidence type="ECO:0000259" key="3">
    <source>
        <dbReference type="PROSITE" id="PS50977"/>
    </source>
</evidence>
<dbReference type="PANTHER" id="PTHR30055:SF235">
    <property type="entry name" value="TRANSCRIPTIONAL REGULATORY PROTEIN"/>
    <property type="match status" value="1"/>
</dbReference>
<sequence length="207" mass="23584">MESPKDTKTRLLEAAEQLFAQQGAEKTTLRQICAVADANLAAVNYHFGSKSELISATLSRMISLVVEAQMTHLDALEQRVGATLPELEDVLRCYLAPIFDTSRNHPNLIVLFDNLSKAYGDIDRFHSRVMDLLEVVHRRYVALLHRALPHLGRAQLLYRYAFFWAGVHDIVDHWLRKDLQSLFAVELDLSEAMQEEMVRFMAAGFRG</sequence>
<comment type="caution">
    <text evidence="4">The sequence shown here is derived from an EMBL/GenBank/DDBJ whole genome shotgun (WGS) entry which is preliminary data.</text>
</comment>
<dbReference type="PANTHER" id="PTHR30055">
    <property type="entry name" value="HTH-TYPE TRANSCRIPTIONAL REGULATOR RUTR"/>
    <property type="match status" value="1"/>
</dbReference>
<name>A0AA41UKA1_9BACT</name>
<dbReference type="GO" id="GO:0003700">
    <property type="term" value="F:DNA-binding transcription factor activity"/>
    <property type="evidence" value="ECO:0007669"/>
    <property type="project" value="TreeGrafter"/>
</dbReference>
<gene>
    <name evidence="4" type="ORF">MRX98_19800</name>
</gene>
<dbReference type="RefSeq" id="WP_246914238.1">
    <property type="nucleotide sequence ID" value="NZ_JALJRB010000035.1"/>
</dbReference>
<accession>A0AA41UKA1</accession>
<feature type="DNA-binding region" description="H-T-H motif" evidence="2">
    <location>
        <begin position="28"/>
        <end position="47"/>
    </location>
</feature>
<feature type="domain" description="HTH tetR-type" evidence="3">
    <location>
        <begin position="5"/>
        <end position="65"/>
    </location>
</feature>
<dbReference type="InterPro" id="IPR009057">
    <property type="entry name" value="Homeodomain-like_sf"/>
</dbReference>
<dbReference type="InterPro" id="IPR041586">
    <property type="entry name" value="PsrA_TetR_C"/>
</dbReference>
<evidence type="ECO:0000313" key="4">
    <source>
        <dbReference type="EMBL" id="MCJ8502830.1"/>
    </source>
</evidence>
<organism evidence="4 5">
    <name type="scientific">Desulfatitalea alkaliphila</name>
    <dbReference type="NCBI Taxonomy" id="2929485"/>
    <lineage>
        <taxon>Bacteria</taxon>
        <taxon>Pseudomonadati</taxon>
        <taxon>Thermodesulfobacteriota</taxon>
        <taxon>Desulfobacteria</taxon>
        <taxon>Desulfobacterales</taxon>
        <taxon>Desulfosarcinaceae</taxon>
        <taxon>Desulfatitalea</taxon>
    </lineage>
</organism>
<dbReference type="Pfam" id="PF00440">
    <property type="entry name" value="TetR_N"/>
    <property type="match status" value="1"/>
</dbReference>
<dbReference type="EMBL" id="JALJRB010000035">
    <property type="protein sequence ID" value="MCJ8502830.1"/>
    <property type="molecule type" value="Genomic_DNA"/>
</dbReference>
<keyword evidence="5" id="KW-1185">Reference proteome</keyword>
<dbReference type="Gene3D" id="1.10.357.10">
    <property type="entry name" value="Tetracycline Repressor, domain 2"/>
    <property type="match status" value="1"/>
</dbReference>
<protein>
    <submittedName>
        <fullName evidence="4">TetR/AcrR family transcriptional regulator</fullName>
    </submittedName>
</protein>
<dbReference type="Pfam" id="PF17939">
    <property type="entry name" value="TetR_C_30"/>
    <property type="match status" value="1"/>
</dbReference>
<dbReference type="InterPro" id="IPR050109">
    <property type="entry name" value="HTH-type_TetR-like_transc_reg"/>
</dbReference>
<dbReference type="GO" id="GO:0000976">
    <property type="term" value="F:transcription cis-regulatory region binding"/>
    <property type="evidence" value="ECO:0007669"/>
    <property type="project" value="TreeGrafter"/>
</dbReference>
<keyword evidence="1 2" id="KW-0238">DNA-binding</keyword>
<evidence type="ECO:0000256" key="2">
    <source>
        <dbReference type="PROSITE-ProRule" id="PRU00335"/>
    </source>
</evidence>
<dbReference type="PROSITE" id="PS50977">
    <property type="entry name" value="HTH_TETR_2"/>
    <property type="match status" value="1"/>
</dbReference>
<dbReference type="SUPFAM" id="SSF48498">
    <property type="entry name" value="Tetracyclin repressor-like, C-terminal domain"/>
    <property type="match status" value="1"/>
</dbReference>
<dbReference type="AlphaFoldDB" id="A0AA41UKA1"/>
<dbReference type="InterPro" id="IPR001647">
    <property type="entry name" value="HTH_TetR"/>
</dbReference>